<name>A0A9X4RKJ4_9BACT</name>
<feature type="transmembrane region" description="Helical" evidence="6">
    <location>
        <begin position="340"/>
        <end position="360"/>
    </location>
</feature>
<proteinExistence type="predicted"/>
<feature type="transmembrane region" description="Helical" evidence="6">
    <location>
        <begin position="6"/>
        <end position="30"/>
    </location>
</feature>
<evidence type="ECO:0000256" key="2">
    <source>
        <dbReference type="ARBA" id="ARBA00022475"/>
    </source>
</evidence>
<evidence type="ECO:0000256" key="4">
    <source>
        <dbReference type="ARBA" id="ARBA00022989"/>
    </source>
</evidence>
<keyword evidence="2" id="KW-1003">Cell membrane</keyword>
<reference evidence="7" key="1">
    <citation type="journal article" date="2022" name="bioRxiv">
        <title>Thiovibrio frasassiensisgen. nov., sp. nov., an autotrophic, elemental sulfur disproportionating bacterium isolated from sulfidic karst sediment, and proposal of Thiovibrionaceae fam. nov.</title>
        <authorList>
            <person name="Aronson H."/>
            <person name="Thomas C."/>
            <person name="Bhattacharyya M."/>
            <person name="Eckstein S."/>
            <person name="Jensen S."/>
            <person name="Barco R."/>
            <person name="Macalady J."/>
            <person name="Amend J."/>
        </authorList>
    </citation>
    <scope>NUCLEOTIDE SEQUENCE</scope>
    <source>
        <strain evidence="7">RS19-109</strain>
    </source>
</reference>
<organism evidence="7 8">
    <name type="scientific">Thiovibrio frasassiensis</name>
    <dbReference type="NCBI Taxonomy" id="2984131"/>
    <lineage>
        <taxon>Bacteria</taxon>
        <taxon>Pseudomonadati</taxon>
        <taxon>Thermodesulfobacteriota</taxon>
        <taxon>Desulfobulbia</taxon>
        <taxon>Desulfobulbales</taxon>
        <taxon>Thiovibrionaceae</taxon>
        <taxon>Thiovibrio</taxon>
    </lineage>
</organism>
<keyword evidence="8" id="KW-1185">Reference proteome</keyword>
<dbReference type="Proteomes" id="UP001154240">
    <property type="component" value="Unassembled WGS sequence"/>
</dbReference>
<evidence type="ECO:0000256" key="6">
    <source>
        <dbReference type="SAM" id="Phobius"/>
    </source>
</evidence>
<evidence type="ECO:0000256" key="3">
    <source>
        <dbReference type="ARBA" id="ARBA00022692"/>
    </source>
</evidence>
<comment type="caution">
    <text evidence="7">The sequence shown here is derived from an EMBL/GenBank/DDBJ whole genome shotgun (WGS) entry which is preliminary data.</text>
</comment>
<reference evidence="7" key="2">
    <citation type="submission" date="2022-10" db="EMBL/GenBank/DDBJ databases">
        <authorList>
            <person name="Aronson H.S."/>
        </authorList>
    </citation>
    <scope>NUCLEOTIDE SEQUENCE</scope>
    <source>
        <strain evidence="7">RS19-109</strain>
    </source>
</reference>
<dbReference type="EMBL" id="JAPHEH010000001">
    <property type="protein sequence ID" value="MDG4474699.1"/>
    <property type="molecule type" value="Genomic_DNA"/>
</dbReference>
<gene>
    <name evidence="7" type="ORF">OLX77_00815</name>
</gene>
<dbReference type="Pfam" id="PF03739">
    <property type="entry name" value="LptF_LptG"/>
    <property type="match status" value="1"/>
</dbReference>
<feature type="transmembrane region" description="Helical" evidence="6">
    <location>
        <begin position="102"/>
        <end position="123"/>
    </location>
</feature>
<evidence type="ECO:0000256" key="5">
    <source>
        <dbReference type="ARBA" id="ARBA00023136"/>
    </source>
</evidence>
<feature type="transmembrane region" description="Helical" evidence="6">
    <location>
        <begin position="61"/>
        <end position="82"/>
    </location>
</feature>
<keyword evidence="4 6" id="KW-1133">Transmembrane helix</keyword>
<keyword evidence="5 6" id="KW-0472">Membrane</keyword>
<comment type="subcellular location">
    <subcellularLocation>
        <location evidence="1">Cell membrane</location>
        <topology evidence="1">Multi-pass membrane protein</topology>
    </subcellularLocation>
</comment>
<evidence type="ECO:0000313" key="7">
    <source>
        <dbReference type="EMBL" id="MDG4474699.1"/>
    </source>
</evidence>
<dbReference type="RefSeq" id="WP_307631680.1">
    <property type="nucleotide sequence ID" value="NZ_JAPHEH010000001.1"/>
</dbReference>
<dbReference type="PANTHER" id="PTHR33529">
    <property type="entry name" value="SLR0882 PROTEIN-RELATED"/>
    <property type="match status" value="1"/>
</dbReference>
<feature type="transmembrane region" description="Helical" evidence="6">
    <location>
        <begin position="311"/>
        <end position="328"/>
    </location>
</feature>
<dbReference type="AlphaFoldDB" id="A0A9X4RKJ4"/>
<accession>A0A9X4RKJ4</accession>
<sequence>MPLLLYTYIATEILAPFFASFLIINAILFLGKLVPLLNMIFDFGVGSGDFLRLCAYMLPNLMLFSIPMASMTAVIVAVTRMVNDNEIMALKANGIGLVRLLPPVFVIALATSLLTYFSAVTLIPQGTLAMKTLFIQMAKEKIDQGVQPGQFSEGLANVVLYIDAVDPQTRQWQGVYVSDMRHGDTPMTIVAKTGTLTAQPEKMLLTLSLADGTLHRANENITQTIRFDRYQVNLPIKAPTEIAGTSLSEVGKNGLSQAQLLEQVTRHGAKSVIGMGMLMEYHVRMAMPAGGFILTILGLPLAMLARPGRRPVGVPLGLLFFVLYYVLFTAGRAIAESGHLPVALGLWLSNILMAFFTVMLTRQVAKESVPLFLTRLSGPALALLARLPGSKIGGKLP</sequence>
<evidence type="ECO:0000256" key="1">
    <source>
        <dbReference type="ARBA" id="ARBA00004651"/>
    </source>
</evidence>
<evidence type="ECO:0000313" key="8">
    <source>
        <dbReference type="Proteomes" id="UP001154240"/>
    </source>
</evidence>
<dbReference type="InterPro" id="IPR005495">
    <property type="entry name" value="LptG/LptF_permease"/>
</dbReference>
<protein>
    <submittedName>
        <fullName evidence="7">LptF/LptG family permease</fullName>
    </submittedName>
</protein>
<dbReference type="GO" id="GO:0015920">
    <property type="term" value="P:lipopolysaccharide transport"/>
    <property type="evidence" value="ECO:0007669"/>
    <property type="project" value="TreeGrafter"/>
</dbReference>
<keyword evidence="3 6" id="KW-0812">Transmembrane</keyword>
<dbReference type="PANTHER" id="PTHR33529:SF6">
    <property type="entry name" value="YJGP_YJGQ FAMILY PERMEASE"/>
    <property type="match status" value="1"/>
</dbReference>
<feature type="transmembrane region" description="Helical" evidence="6">
    <location>
        <begin position="285"/>
        <end position="305"/>
    </location>
</feature>
<dbReference type="GO" id="GO:0043190">
    <property type="term" value="C:ATP-binding cassette (ABC) transporter complex"/>
    <property type="evidence" value="ECO:0007669"/>
    <property type="project" value="TreeGrafter"/>
</dbReference>